<dbReference type="Proteomes" id="UP000235589">
    <property type="component" value="Chromosome"/>
</dbReference>
<evidence type="ECO:0000313" key="3">
    <source>
        <dbReference type="Proteomes" id="UP000235589"/>
    </source>
</evidence>
<reference evidence="2 3" key="1">
    <citation type="submission" date="2017-04" db="EMBL/GenBank/DDBJ databases">
        <title>Monoglobus pectinilyticus 14 draft genome.</title>
        <authorList>
            <person name="Kim C."/>
            <person name="Rosendale D.I."/>
            <person name="Kelly W.J."/>
            <person name="Tannock G.W."/>
            <person name="Patchett M.L."/>
            <person name="Jordens J.Z."/>
        </authorList>
    </citation>
    <scope>NUCLEOTIDE SEQUENCE [LARGE SCALE GENOMIC DNA]</scope>
    <source>
        <strain evidence="2 3">14</strain>
    </source>
</reference>
<dbReference type="RefSeq" id="WP_102365766.1">
    <property type="nucleotide sequence ID" value="NZ_CP020991.1"/>
</dbReference>
<feature type="coiled-coil region" evidence="1">
    <location>
        <begin position="508"/>
        <end position="535"/>
    </location>
</feature>
<dbReference type="InterPro" id="IPR032427">
    <property type="entry name" value="P22_portal"/>
</dbReference>
<proteinExistence type="predicted"/>
<dbReference type="Pfam" id="PF16510">
    <property type="entry name" value="P22_portal"/>
    <property type="match status" value="2"/>
</dbReference>
<gene>
    <name evidence="2" type="ORF">B9O19_01407</name>
</gene>
<dbReference type="EMBL" id="CP020991">
    <property type="protein sequence ID" value="AUO19568.1"/>
    <property type="molecule type" value="Genomic_DNA"/>
</dbReference>
<sequence length="564" mass="64819">MKNDRYSGKIKLEFFGKVQEYFKIYRDNKQELDHRIIDNNRWYKSRYNSDPDAVIPEPTTPYLFNVIANKHADAMDNYPEPNILERSEEDTQVAEKLTKILPMQLDLCDFKRTYSRAWWYKLKNGASCYGIFYNPDSGKNGDIDIKRIDLLNMFWEPGIIDIQDSKFVFLTALIDREELKVKYPHMADRFTGGNSMDILTYDDVLGGPDQNILRDKCLVVDCYYKKTDGEKQTVELLKFYDGNILEASEDIGEDGIYDHGMYPFVFDVLYPDEDSPVGFGFVDIVKNPQLYIDKLDGLISRNALISGKTRFMVKDNGGLNEYELSDLSRDIIHVAGSVSDENIRELQAKPMHSFIIQHRQNKIEELKEIAGNRDFQQGDTHGGVTAYSAIVALQQAGEKLARDMLVTGYDAFRDIIYFCIELMRQFYDDPRSYRINRSNGKGEYVTFSKDDLENGYHRAEFDISVSAEKNNPYSRIAQNQTLTELWQMGIFDPKQADASILMLEAMHLDGKEKIIEGLKNLKAEYEENINTELEVNGEKIKSPQHKPAAVGVKTANIQNATQVS</sequence>
<keyword evidence="3" id="KW-1185">Reference proteome</keyword>
<dbReference type="GeneID" id="98062807"/>
<evidence type="ECO:0000256" key="1">
    <source>
        <dbReference type="SAM" id="Coils"/>
    </source>
</evidence>
<dbReference type="KEGG" id="mpec:B9O19_01407"/>
<accession>A0A2K9P4K6</accession>
<organism evidence="2 3">
    <name type="scientific">Monoglobus pectinilyticus</name>
    <dbReference type="NCBI Taxonomy" id="1981510"/>
    <lineage>
        <taxon>Bacteria</taxon>
        <taxon>Bacillati</taxon>
        <taxon>Bacillota</taxon>
        <taxon>Clostridia</taxon>
        <taxon>Monoglobales</taxon>
        <taxon>Monoglobaceae</taxon>
        <taxon>Monoglobus</taxon>
    </lineage>
</organism>
<dbReference type="OrthoDB" id="1951004at2"/>
<name>A0A2K9P4K6_9FIRM</name>
<dbReference type="AlphaFoldDB" id="A0A2K9P4K6"/>
<keyword evidence="1" id="KW-0175">Coiled coil</keyword>
<evidence type="ECO:0000313" key="2">
    <source>
        <dbReference type="EMBL" id="AUO19568.1"/>
    </source>
</evidence>
<protein>
    <submittedName>
        <fullName evidence="2">Sigma-70 region 2</fullName>
    </submittedName>
</protein>